<evidence type="ECO:0000259" key="5">
    <source>
        <dbReference type="PROSITE" id="PS50865"/>
    </source>
</evidence>
<dbReference type="EMBL" id="CAJMWV010003003">
    <property type="protein sequence ID" value="CAE6474229.1"/>
    <property type="molecule type" value="Genomic_DNA"/>
</dbReference>
<evidence type="ECO:0000256" key="4">
    <source>
        <dbReference type="PROSITE-ProRule" id="PRU00134"/>
    </source>
</evidence>
<dbReference type="Pfam" id="PF01753">
    <property type="entry name" value="zf-MYND"/>
    <property type="match status" value="1"/>
</dbReference>
<evidence type="ECO:0000256" key="3">
    <source>
        <dbReference type="ARBA" id="ARBA00022833"/>
    </source>
</evidence>
<organism evidence="6 7">
    <name type="scientific">Rhizoctonia solani</name>
    <dbReference type="NCBI Taxonomy" id="456999"/>
    <lineage>
        <taxon>Eukaryota</taxon>
        <taxon>Fungi</taxon>
        <taxon>Dikarya</taxon>
        <taxon>Basidiomycota</taxon>
        <taxon>Agaricomycotina</taxon>
        <taxon>Agaricomycetes</taxon>
        <taxon>Cantharellales</taxon>
        <taxon>Ceratobasidiaceae</taxon>
        <taxon>Rhizoctonia</taxon>
    </lineage>
</organism>
<dbReference type="Proteomes" id="UP000663831">
    <property type="component" value="Unassembled WGS sequence"/>
</dbReference>
<evidence type="ECO:0000256" key="1">
    <source>
        <dbReference type="ARBA" id="ARBA00022723"/>
    </source>
</evidence>
<dbReference type="GO" id="GO:0008270">
    <property type="term" value="F:zinc ion binding"/>
    <property type="evidence" value="ECO:0007669"/>
    <property type="project" value="UniProtKB-KW"/>
</dbReference>
<proteinExistence type="predicted"/>
<keyword evidence="2 4" id="KW-0863">Zinc-finger</keyword>
<dbReference type="PROSITE" id="PS50865">
    <property type="entry name" value="ZF_MYND_2"/>
    <property type="match status" value="1"/>
</dbReference>
<dbReference type="AlphaFoldDB" id="A0A8H3C3V5"/>
<accession>A0A8H3C3V5</accession>
<reference evidence="6" key="1">
    <citation type="submission" date="2021-01" db="EMBL/GenBank/DDBJ databases">
        <authorList>
            <person name="Kaushik A."/>
        </authorList>
    </citation>
    <scope>NUCLEOTIDE SEQUENCE</scope>
    <source>
        <strain evidence="6">AG3-1AP</strain>
    </source>
</reference>
<evidence type="ECO:0000313" key="6">
    <source>
        <dbReference type="EMBL" id="CAE6474229.1"/>
    </source>
</evidence>
<sequence>MSILQSHQSVYGPRLDTYLNSMRAGAGVSRYRTEAPSEREIKYTINALNDPANVSCATFETILAMERSPECAFLHLLQGPDSTVFPACMRLLRLYCDGGRALFEYAYGYLCLQVISLAINVAKLALVDQLWIIEQGAVQVGQHWDPPILINNYSRKWEALEFCKDENYLRPAARLLGWYTDPNTRLETCLPNIGGCTIEDFDFIIKQLWVNRKSFLRAAKLSSGLFPWWCGLFHAMHNTLVTCWGTSMDRRGTPAEMDRWVHFLELTHRYSLCADKYEDATLCYLLNNCPQFAGITYETTATDTDDSAQIVAAYLEKMKQLPILKWAYVSRLCGYVCANFHLDQPRYEDNLTLIASATLEEAWGEMLKAHEMNLIEWMLFVDTISNNSVTLPSMTEPQPSRAPLYLSVLTNDNLFELLGRVFMFPLLPEGRFIRDDSNREWESHAREILRLIGPVVTNRLAKPNYKPDVRLIMAWNKTHQCLLYHKYMSTTLEARIRMYATDWESVWHNLGDGLGITRRLDDSVRCGYFRCAVPNAPGLYQCARCGVKRYCSHRCQQADWGDIPSGHRLLCPSSLIVTK</sequence>
<comment type="caution">
    <text evidence="6">The sequence shown here is derived from an EMBL/GenBank/DDBJ whole genome shotgun (WGS) entry which is preliminary data.</text>
</comment>
<feature type="domain" description="MYND-type" evidence="5">
    <location>
        <begin position="523"/>
        <end position="571"/>
    </location>
</feature>
<gene>
    <name evidence="6" type="ORF">RDB_LOCUS90412</name>
</gene>
<dbReference type="InterPro" id="IPR002893">
    <property type="entry name" value="Znf_MYND"/>
</dbReference>
<dbReference type="Gene3D" id="6.10.140.2220">
    <property type="match status" value="1"/>
</dbReference>
<evidence type="ECO:0000313" key="7">
    <source>
        <dbReference type="Proteomes" id="UP000663831"/>
    </source>
</evidence>
<evidence type="ECO:0000256" key="2">
    <source>
        <dbReference type="ARBA" id="ARBA00022771"/>
    </source>
</evidence>
<protein>
    <recommendedName>
        <fullName evidence="5">MYND-type domain-containing protein</fullName>
    </recommendedName>
</protein>
<keyword evidence="3" id="KW-0862">Zinc</keyword>
<keyword evidence="1" id="KW-0479">Metal-binding</keyword>
<dbReference type="SUPFAM" id="SSF144232">
    <property type="entry name" value="HIT/MYND zinc finger-like"/>
    <property type="match status" value="1"/>
</dbReference>
<name>A0A8H3C3V5_9AGAM</name>